<evidence type="ECO:0000313" key="2">
    <source>
        <dbReference type="EMBL" id="EFC05606.1"/>
    </source>
</evidence>
<dbReference type="Pfam" id="PF13274">
    <property type="entry name" value="SocA_Panacea"/>
    <property type="match status" value="1"/>
</dbReference>
<comment type="caution">
    <text evidence="2">The sequence shown here is derived from an EMBL/GenBank/DDBJ whole genome shotgun (WGS) entry which is preliminary data.</text>
</comment>
<organism evidence="2 3">
    <name type="scientific">Bulleidia extructa W1219</name>
    <dbReference type="NCBI Taxonomy" id="679192"/>
    <lineage>
        <taxon>Bacteria</taxon>
        <taxon>Bacillati</taxon>
        <taxon>Bacillota</taxon>
        <taxon>Erysipelotrichia</taxon>
        <taxon>Erysipelotrichales</taxon>
        <taxon>Erysipelotrichaceae</taxon>
        <taxon>Bulleidia</taxon>
    </lineage>
</organism>
<dbReference type="Proteomes" id="UP000005017">
    <property type="component" value="Unassembled WGS sequence"/>
</dbReference>
<dbReference type="STRING" id="679192.HMPREF9013_1310"/>
<evidence type="ECO:0000259" key="1">
    <source>
        <dbReference type="Pfam" id="PF13274"/>
    </source>
</evidence>
<dbReference type="EMBL" id="ADFR01000009">
    <property type="protein sequence ID" value="EFC05606.1"/>
    <property type="molecule type" value="Genomic_DNA"/>
</dbReference>
<dbReference type="RefSeq" id="WP_006627307.1">
    <property type="nucleotide sequence ID" value="NZ_ADFR01000009.1"/>
</dbReference>
<protein>
    <recommendedName>
        <fullName evidence="1">Antitoxin SocA-like Panacea domain-containing protein</fullName>
    </recommendedName>
</protein>
<dbReference type="AlphaFoldDB" id="D2MPJ4"/>
<feature type="domain" description="Antitoxin SocA-like Panacea" evidence="1">
    <location>
        <begin position="36"/>
        <end position="127"/>
    </location>
</feature>
<sequence length="151" mass="17865">MEKKGYKANYVAKWFLNYNRLIMSESDADLISNLKLQKLLYYAQGCFLACFDRPLFNEPIVAWEHGPVVESVYQEYKVNRANGIVFDEDFINEFDDEEESLLEEVYNTFAKYSAWGLRNMTHQETPWINTQQSGEISQNSIKKYFKEHYIA</sequence>
<dbReference type="eggNOG" id="COG3600">
    <property type="taxonomic scope" value="Bacteria"/>
</dbReference>
<dbReference type="OrthoDB" id="3213544at2"/>
<accession>D2MPJ4</accession>
<keyword evidence="3" id="KW-1185">Reference proteome</keyword>
<proteinExistence type="predicted"/>
<evidence type="ECO:0000313" key="3">
    <source>
        <dbReference type="Proteomes" id="UP000005017"/>
    </source>
</evidence>
<name>D2MPJ4_9FIRM</name>
<dbReference type="InterPro" id="IPR025272">
    <property type="entry name" value="SocA_Panacea"/>
</dbReference>
<reference evidence="3" key="1">
    <citation type="submission" date="2009-12" db="EMBL/GenBank/DDBJ databases">
        <title>Sequence of Clostridiales genomosp. BVAB3 str. UPII9-5.</title>
        <authorList>
            <person name="Madupu R."/>
            <person name="Durkin A.S."/>
            <person name="Torralba M."/>
            <person name="Methe B."/>
            <person name="Sutton G.G."/>
            <person name="Strausberg R.L."/>
            <person name="Nelson K.E."/>
        </authorList>
    </citation>
    <scope>NUCLEOTIDE SEQUENCE [LARGE SCALE GENOMIC DNA]</scope>
    <source>
        <strain evidence="3">W1219</strain>
    </source>
</reference>
<gene>
    <name evidence="2" type="ORF">HMPREF9013_1310</name>
</gene>